<evidence type="ECO:0000313" key="25">
    <source>
        <dbReference type="Proteomes" id="UP001187343"/>
    </source>
</evidence>
<evidence type="ECO:0000256" key="18">
    <source>
        <dbReference type="ARBA" id="ARBA00023157"/>
    </source>
</evidence>
<evidence type="ECO:0000256" key="15">
    <source>
        <dbReference type="ARBA" id="ARBA00023002"/>
    </source>
</evidence>
<dbReference type="Gene3D" id="3.30.2020.30">
    <property type="match status" value="1"/>
</dbReference>
<dbReference type="GO" id="GO:0045329">
    <property type="term" value="P:carnitine biosynthetic process"/>
    <property type="evidence" value="ECO:0007669"/>
    <property type="project" value="UniProtKB-KW"/>
</dbReference>
<dbReference type="PANTHER" id="PTHR31185:SF0">
    <property type="entry name" value="FIN BUD INITIATION FACTOR HOMOLOG"/>
    <property type="match status" value="1"/>
</dbReference>
<comment type="cofactor">
    <cofactor evidence="2">
        <name>L-ascorbate</name>
        <dbReference type="ChEBI" id="CHEBI:38290"/>
    </cofactor>
</comment>
<keyword evidence="9" id="KW-0964">Secreted</keyword>
<proteinExistence type="inferred from homology"/>
<dbReference type="InterPro" id="IPR026772">
    <property type="entry name" value="Fibin"/>
</dbReference>
<dbReference type="InterPro" id="IPR042098">
    <property type="entry name" value="TauD-like_sf"/>
</dbReference>
<evidence type="ECO:0000256" key="5">
    <source>
        <dbReference type="ARBA" id="ARBA00004613"/>
    </source>
</evidence>
<comment type="cofactor">
    <cofactor evidence="1">
        <name>Fe(2+)</name>
        <dbReference type="ChEBI" id="CHEBI:29033"/>
    </cofactor>
</comment>
<keyword evidence="11 21" id="KW-0732">Signal</keyword>
<evidence type="ECO:0000259" key="22">
    <source>
        <dbReference type="Pfam" id="PF02668"/>
    </source>
</evidence>
<sequence length="641" mass="73331">MASPLFLLIACLVSLRLGGAFFSGPLHPEMSNGTFHHYFVPDGFYEDNDDPEKCQMLFKMTDNRKCTLDEDQDSVIRDDFIIIKRHIEDAARVLEGIGKSISFDLDGEDSYGKYLRRETTQISEAFSNSEKSLLELEVKFKQSQENELKEEHKISDDFLNMIVHTRDVLKETLDISLGLKDKHELLSLIIRTHLTRAFTTSSNYSQIRMLSYLTRWVSRGAIQALKGTSSRPQLVKTPHIGNQTLAAAPLPFAGGSSGVRQARALDQERLLQIDWDDGSCSLYPFTWLRDNCQCPHCTLQSAQARSLLFSNLDVHTGMDQVQLMDNKVSITWPDHHSSEFDPDWLKKRCFSSEARQALQEELFLNEREYWDSSLQIPTGDFQEVLHDDKAALAWLEALRRTGIVYLRGAPAEQGQVARLSQRIGYLRLTFYGHTWQVQDKPMANNVAYTSGELSLHTDYPALHHPPGVQFLHCVRQADQGGESEVVDGFHMAEQLRREIPEAFNILSSLRVDFTDSGADYCDFSVQSKNHIIDVDSEGRVTRINYNNATRDSVLDLPLHQVQPFYSSLKAFVELLSRPENVFTYRMEPGDLVTFDNWRLLHGRKSYQSRGQNLRHLEGAYLDWDEVMSRLRVLRKAVRGDN</sequence>
<evidence type="ECO:0000256" key="20">
    <source>
        <dbReference type="ARBA" id="ARBA00025913"/>
    </source>
</evidence>
<dbReference type="PANTHER" id="PTHR31185">
    <property type="entry name" value="FIN BUD INITIATION FACTOR FIBIN"/>
    <property type="match status" value="1"/>
</dbReference>
<evidence type="ECO:0000256" key="2">
    <source>
        <dbReference type="ARBA" id="ARBA00001961"/>
    </source>
</evidence>
<keyword evidence="10" id="KW-0479">Metal-binding</keyword>
<keyword evidence="12" id="KW-0256">Endoplasmic reticulum</keyword>
<keyword evidence="16" id="KW-0408">Iron</keyword>
<evidence type="ECO:0000256" key="14">
    <source>
        <dbReference type="ARBA" id="ARBA00022964"/>
    </source>
</evidence>
<dbReference type="Pfam" id="PF15819">
    <property type="entry name" value="Fibin"/>
    <property type="match status" value="1"/>
</dbReference>
<dbReference type="GO" id="GO:0005783">
    <property type="term" value="C:endoplasmic reticulum"/>
    <property type="evidence" value="ECO:0007669"/>
    <property type="project" value="UniProtKB-SubCell"/>
</dbReference>
<dbReference type="FunFam" id="3.30.2020.30:FF:000002">
    <property type="entry name" value="Putative gamma-butyrobetaine dioxygenase"/>
    <property type="match status" value="1"/>
</dbReference>
<keyword evidence="19" id="KW-0325">Glycoprotein</keyword>
<evidence type="ECO:0000256" key="9">
    <source>
        <dbReference type="ARBA" id="ARBA00022525"/>
    </source>
</evidence>
<keyword evidence="25" id="KW-1185">Reference proteome</keyword>
<evidence type="ECO:0000256" key="1">
    <source>
        <dbReference type="ARBA" id="ARBA00001954"/>
    </source>
</evidence>
<dbReference type="Pfam" id="PF06155">
    <property type="entry name" value="GBBH-like_N"/>
    <property type="match status" value="1"/>
</dbReference>
<protein>
    <recommendedName>
        <fullName evidence="26">Gamma-butyrobetaine dioxygenase</fullName>
    </recommendedName>
</protein>
<evidence type="ECO:0000256" key="12">
    <source>
        <dbReference type="ARBA" id="ARBA00022824"/>
    </source>
</evidence>
<dbReference type="InterPro" id="IPR038492">
    <property type="entry name" value="GBBH-like_N_sf"/>
</dbReference>
<evidence type="ECO:0000256" key="7">
    <source>
        <dbReference type="ARBA" id="ARBA00007437"/>
    </source>
</evidence>
<comment type="similarity">
    <text evidence="8">Belongs to the gamma-BBH/TMLD family.</text>
</comment>
<evidence type="ECO:0000256" key="4">
    <source>
        <dbReference type="ARBA" id="ARBA00004555"/>
    </source>
</evidence>
<dbReference type="AlphaFoldDB" id="A0AA88TWM8"/>
<evidence type="ECO:0000256" key="13">
    <source>
        <dbReference type="ARBA" id="ARBA00022873"/>
    </source>
</evidence>
<organism evidence="24 25">
    <name type="scientific">Cirrhinus molitorella</name>
    <name type="common">mud carp</name>
    <dbReference type="NCBI Taxonomy" id="172907"/>
    <lineage>
        <taxon>Eukaryota</taxon>
        <taxon>Metazoa</taxon>
        <taxon>Chordata</taxon>
        <taxon>Craniata</taxon>
        <taxon>Vertebrata</taxon>
        <taxon>Euteleostomi</taxon>
        <taxon>Actinopterygii</taxon>
        <taxon>Neopterygii</taxon>
        <taxon>Teleostei</taxon>
        <taxon>Ostariophysi</taxon>
        <taxon>Cypriniformes</taxon>
        <taxon>Cyprinidae</taxon>
        <taxon>Labeoninae</taxon>
        <taxon>Labeonini</taxon>
        <taxon>Cirrhinus</taxon>
    </lineage>
</organism>
<comment type="subunit">
    <text evidence="20">Homodimer; disulfide-linked. Seems to also exist as monomers.</text>
</comment>
<feature type="domain" description="Gamma-butyrobetaine hydroxylase-like N-terminal" evidence="23">
    <location>
        <begin position="266"/>
        <end position="338"/>
    </location>
</feature>
<dbReference type="CDD" id="cd00250">
    <property type="entry name" value="CAS_like"/>
    <property type="match status" value="1"/>
</dbReference>
<evidence type="ECO:0000256" key="21">
    <source>
        <dbReference type="SAM" id="SignalP"/>
    </source>
</evidence>
<dbReference type="GO" id="GO:0005576">
    <property type="term" value="C:extracellular region"/>
    <property type="evidence" value="ECO:0007669"/>
    <property type="project" value="UniProtKB-SubCell"/>
</dbReference>
<keyword evidence="14" id="KW-0223">Dioxygenase</keyword>
<keyword evidence="18" id="KW-1015">Disulfide bond</keyword>
<evidence type="ECO:0000259" key="23">
    <source>
        <dbReference type="Pfam" id="PF06155"/>
    </source>
</evidence>
<dbReference type="Proteomes" id="UP001187343">
    <property type="component" value="Unassembled WGS sequence"/>
</dbReference>
<evidence type="ECO:0000256" key="6">
    <source>
        <dbReference type="ARBA" id="ARBA00005022"/>
    </source>
</evidence>
<dbReference type="SUPFAM" id="SSF51197">
    <property type="entry name" value="Clavaminate synthase-like"/>
    <property type="match status" value="1"/>
</dbReference>
<evidence type="ECO:0008006" key="26">
    <source>
        <dbReference type="Google" id="ProtNLM"/>
    </source>
</evidence>
<keyword evidence="17" id="KW-0333">Golgi apparatus</keyword>
<comment type="pathway">
    <text evidence="6">Amine and polyamine biosynthesis; carnitine biosynthesis.</text>
</comment>
<keyword evidence="15" id="KW-0560">Oxidoreductase</keyword>
<feature type="domain" description="TauD/TfdA-like" evidence="22">
    <location>
        <begin position="378"/>
        <end position="620"/>
    </location>
</feature>
<dbReference type="FunFam" id="3.60.130.10:FF:000001">
    <property type="entry name" value="Trimethyllysine dioxygenase, mitochondrial"/>
    <property type="match status" value="1"/>
</dbReference>
<evidence type="ECO:0000256" key="19">
    <source>
        <dbReference type="ARBA" id="ARBA00023180"/>
    </source>
</evidence>
<evidence type="ECO:0000256" key="17">
    <source>
        <dbReference type="ARBA" id="ARBA00023034"/>
    </source>
</evidence>
<dbReference type="InterPro" id="IPR003819">
    <property type="entry name" value="TauD/TfdA-like"/>
</dbReference>
<dbReference type="EMBL" id="JAUYZG010000002">
    <property type="protein sequence ID" value="KAK2913868.1"/>
    <property type="molecule type" value="Genomic_DNA"/>
</dbReference>
<dbReference type="InterPro" id="IPR012775">
    <property type="entry name" value="GBBH-like"/>
</dbReference>
<evidence type="ECO:0000256" key="8">
    <source>
        <dbReference type="ARBA" id="ARBA00008654"/>
    </source>
</evidence>
<evidence type="ECO:0000256" key="10">
    <source>
        <dbReference type="ARBA" id="ARBA00022723"/>
    </source>
</evidence>
<dbReference type="GO" id="GO:0016706">
    <property type="term" value="F:2-oxoglutarate-dependent dioxygenase activity"/>
    <property type="evidence" value="ECO:0007669"/>
    <property type="project" value="UniProtKB-ARBA"/>
</dbReference>
<feature type="signal peptide" evidence="21">
    <location>
        <begin position="1"/>
        <end position="20"/>
    </location>
</feature>
<accession>A0AA88TWM8</accession>
<evidence type="ECO:0000256" key="16">
    <source>
        <dbReference type="ARBA" id="ARBA00023004"/>
    </source>
</evidence>
<evidence type="ECO:0000256" key="3">
    <source>
        <dbReference type="ARBA" id="ARBA00004240"/>
    </source>
</evidence>
<keyword evidence="13" id="KW-0124">Carnitine biosynthesis</keyword>
<reference evidence="24" key="1">
    <citation type="submission" date="2023-08" db="EMBL/GenBank/DDBJ databases">
        <title>Chromosome-level Genome Assembly of mud carp (Cirrhinus molitorella).</title>
        <authorList>
            <person name="Liu H."/>
        </authorList>
    </citation>
    <scope>NUCLEOTIDE SEQUENCE</scope>
    <source>
        <strain evidence="24">Prfri</strain>
        <tissue evidence="24">Muscle</tissue>
    </source>
</reference>
<evidence type="ECO:0000256" key="11">
    <source>
        <dbReference type="ARBA" id="ARBA00022729"/>
    </source>
</evidence>
<dbReference type="GO" id="GO:0005506">
    <property type="term" value="F:iron ion binding"/>
    <property type="evidence" value="ECO:0007669"/>
    <property type="project" value="InterPro"/>
</dbReference>
<dbReference type="GO" id="GO:0005794">
    <property type="term" value="C:Golgi apparatus"/>
    <property type="evidence" value="ECO:0007669"/>
    <property type="project" value="UniProtKB-SubCell"/>
</dbReference>
<gene>
    <name evidence="24" type="ORF">Q8A67_002267</name>
</gene>
<dbReference type="InterPro" id="IPR010376">
    <property type="entry name" value="GBBH-like_N"/>
</dbReference>
<comment type="subcellular location">
    <subcellularLocation>
        <location evidence="3">Endoplasmic reticulum</location>
    </subcellularLocation>
    <subcellularLocation>
        <location evidence="4">Golgi apparatus</location>
    </subcellularLocation>
    <subcellularLocation>
        <location evidence="5">Secreted</location>
    </subcellularLocation>
</comment>
<evidence type="ECO:0000313" key="24">
    <source>
        <dbReference type="EMBL" id="KAK2913868.1"/>
    </source>
</evidence>
<comment type="similarity">
    <text evidence="7">Belongs to the FIBIN family.</text>
</comment>
<comment type="caution">
    <text evidence="24">The sequence shown here is derived from an EMBL/GenBank/DDBJ whole genome shotgun (WGS) entry which is preliminary data.</text>
</comment>
<dbReference type="NCBIfam" id="TIGR02409">
    <property type="entry name" value="carnitine_bodg"/>
    <property type="match status" value="1"/>
</dbReference>
<dbReference type="Pfam" id="PF02668">
    <property type="entry name" value="TauD"/>
    <property type="match status" value="1"/>
</dbReference>
<feature type="chain" id="PRO_5041720873" description="Gamma-butyrobetaine dioxygenase" evidence="21">
    <location>
        <begin position="21"/>
        <end position="641"/>
    </location>
</feature>
<dbReference type="Gene3D" id="3.60.130.10">
    <property type="entry name" value="Clavaminate synthase-like"/>
    <property type="match status" value="1"/>
</dbReference>
<name>A0AA88TWM8_9TELE</name>